<dbReference type="EMBL" id="BAAATE010000085">
    <property type="protein sequence ID" value="GAA2702662.1"/>
    <property type="molecule type" value="Genomic_DNA"/>
</dbReference>
<reference evidence="2" key="1">
    <citation type="journal article" date="2019" name="Int. J. Syst. Evol. Microbiol.">
        <title>The Global Catalogue of Microorganisms (GCM) 10K type strain sequencing project: providing services to taxonomists for standard genome sequencing and annotation.</title>
        <authorList>
            <consortium name="The Broad Institute Genomics Platform"/>
            <consortium name="The Broad Institute Genome Sequencing Center for Infectious Disease"/>
            <person name="Wu L."/>
            <person name="Ma J."/>
        </authorList>
    </citation>
    <scope>NUCLEOTIDE SEQUENCE [LARGE SCALE GENOMIC DNA]</scope>
    <source>
        <strain evidence="2">JCM 6835</strain>
    </source>
</reference>
<name>A0ABP6FWB5_9ACTN</name>
<dbReference type="Proteomes" id="UP001501666">
    <property type="component" value="Unassembled WGS sequence"/>
</dbReference>
<dbReference type="RefSeq" id="WP_346158302.1">
    <property type="nucleotide sequence ID" value="NZ_BAAATE010000085.1"/>
</dbReference>
<proteinExistence type="predicted"/>
<accession>A0ABP6FWB5</accession>
<gene>
    <name evidence="1" type="ORF">GCM10010412_100800</name>
</gene>
<protein>
    <submittedName>
        <fullName evidence="1">Uncharacterized protein</fullName>
    </submittedName>
</protein>
<evidence type="ECO:0000313" key="2">
    <source>
        <dbReference type="Proteomes" id="UP001501666"/>
    </source>
</evidence>
<keyword evidence="2" id="KW-1185">Reference proteome</keyword>
<organism evidence="1 2">
    <name type="scientific">Nonomuraea recticatena</name>
    <dbReference type="NCBI Taxonomy" id="46178"/>
    <lineage>
        <taxon>Bacteria</taxon>
        <taxon>Bacillati</taxon>
        <taxon>Actinomycetota</taxon>
        <taxon>Actinomycetes</taxon>
        <taxon>Streptosporangiales</taxon>
        <taxon>Streptosporangiaceae</taxon>
        <taxon>Nonomuraea</taxon>
    </lineage>
</organism>
<sequence>MRDTLPPLLVTPPWEQKTPLVPGLRPPTERVVDWEPGEREEWQQRLPGRPYFTAALREIHRLEGWEGVVRAFLDGQITHEPALFSLFELGPEELVRPLLADWHPTLSRTSDFSILRAVAVRFGADAHHVVFPNAKAHRSGWALMPFLDVEVARLMAAWLGLASARRQAGEWFARHGLAAVPYLVPDALGTRRALRDKAAAALLQIASRYGEAGVVETARRYGDHAACAVAQILDGDAPADRPRRVSWLDLDLLPEVCLRDGRALSSDAVKNLIGALTLCPGVRWNGPAEIYPGLEDALDHCDHASLAAFGWAVFEAWESAGMPSGNRWVIDQLIWLGDDEVAGRLGALAVNSPVSMAKHMTGVLGDIGTDAALAQLDRVAQRAKPGLRRTAEERLAWAAKRRRELTTP</sequence>
<evidence type="ECO:0000313" key="1">
    <source>
        <dbReference type="EMBL" id="GAA2702662.1"/>
    </source>
</evidence>
<comment type="caution">
    <text evidence="1">The sequence shown here is derived from an EMBL/GenBank/DDBJ whole genome shotgun (WGS) entry which is preliminary data.</text>
</comment>